<dbReference type="InterPro" id="IPR025110">
    <property type="entry name" value="AMP-bd_C"/>
</dbReference>
<protein>
    <submittedName>
        <fullName evidence="4">Class I adenylate-forming enzyme family protein</fullName>
    </submittedName>
</protein>
<dbReference type="PANTHER" id="PTHR43767">
    <property type="entry name" value="LONG-CHAIN-FATTY-ACID--COA LIGASE"/>
    <property type="match status" value="1"/>
</dbReference>
<sequence length="527" mass="57542">MTPTERHADRQPPSDPADVRSTPLGRATLGDQLRRQARRQPDKTAMITYTGTGDRVEISYRELHRRVTATVDLLTGLGVRHGDVVATLLPASVDLAVTYFAALSIGAPFTPVNPRLTDEELDRQLRHATPRVLVVDDADRPRIATLTDDAAPPVVLDRTRLPEPTGADSHVDHPVHENDVAAIIYTSGTENAPKGVMLSHRNFLIGTTPAWVYANYLVENDVFLLLAPGYTMAGLGTVTNVLSVGATVVIAADADPASVLAVVARDRVTVTSQTPTFYRRLAAAATPGHDLRSLRQIHVYGGAIPAAAVDRFAALAPQVEWGTYWGQSELSQLGSVGYFRTLADIPDGNLRWIGRPMPHLEVRVLDESGADAEVGELVCRSPATMLGYHRDRDRTAAVLGDGWLRTGDIVRTDRAGNLFFEDRRKDMIKTGGMNVSAGEVEAVIARHPAVETVAVLGLPDEEWSEIVVAVLVTRPGQHTDEADIRAFCRRHLVGYKVPKRVEFATDLPYDAQGKLRKRELRSRIEAS</sequence>
<feature type="domain" description="AMP-binding enzyme C-terminal" evidence="3">
    <location>
        <begin position="439"/>
        <end position="514"/>
    </location>
</feature>
<evidence type="ECO:0000256" key="1">
    <source>
        <dbReference type="SAM" id="MobiDB-lite"/>
    </source>
</evidence>
<reference evidence="4 5" key="1">
    <citation type="submission" date="2023-02" db="EMBL/GenBank/DDBJ databases">
        <authorList>
            <person name="Mo P."/>
        </authorList>
    </citation>
    <scope>NUCLEOTIDE SEQUENCE [LARGE SCALE GENOMIC DNA]</scope>
    <source>
        <strain evidence="4 5">HUAS 3</strain>
    </source>
</reference>
<keyword evidence="5" id="KW-1185">Reference proteome</keyword>
<dbReference type="InterPro" id="IPR050237">
    <property type="entry name" value="ATP-dep_AMP-bd_enzyme"/>
</dbReference>
<dbReference type="RefSeq" id="WP_275030363.1">
    <property type="nucleotide sequence ID" value="NZ_CP118615.1"/>
</dbReference>
<accession>A0ABY7ZLM8</accession>
<dbReference type="Gene3D" id="3.30.300.30">
    <property type="match status" value="1"/>
</dbReference>
<evidence type="ECO:0000259" key="2">
    <source>
        <dbReference type="Pfam" id="PF00501"/>
    </source>
</evidence>
<dbReference type="Proteomes" id="UP001219605">
    <property type="component" value="Chromosome"/>
</dbReference>
<dbReference type="InterPro" id="IPR045851">
    <property type="entry name" value="AMP-bd_C_sf"/>
</dbReference>
<evidence type="ECO:0000259" key="3">
    <source>
        <dbReference type="Pfam" id="PF13193"/>
    </source>
</evidence>
<evidence type="ECO:0000313" key="4">
    <source>
        <dbReference type="EMBL" id="WDZ83805.1"/>
    </source>
</evidence>
<name>A0ABY7ZLM8_9ACTN</name>
<dbReference type="InterPro" id="IPR042099">
    <property type="entry name" value="ANL_N_sf"/>
</dbReference>
<dbReference type="PANTHER" id="PTHR43767:SF1">
    <property type="entry name" value="NONRIBOSOMAL PEPTIDE SYNTHASE PES1 (EUROFUNG)-RELATED"/>
    <property type="match status" value="1"/>
</dbReference>
<dbReference type="EMBL" id="CP118615">
    <property type="protein sequence ID" value="WDZ83805.1"/>
    <property type="molecule type" value="Genomic_DNA"/>
</dbReference>
<organism evidence="4 5">
    <name type="scientific">Micromonospora cathayae</name>
    <dbReference type="NCBI Taxonomy" id="3028804"/>
    <lineage>
        <taxon>Bacteria</taxon>
        <taxon>Bacillati</taxon>
        <taxon>Actinomycetota</taxon>
        <taxon>Actinomycetes</taxon>
        <taxon>Micromonosporales</taxon>
        <taxon>Micromonosporaceae</taxon>
        <taxon>Micromonospora</taxon>
    </lineage>
</organism>
<gene>
    <name evidence="4" type="ORF">PVK37_25580</name>
</gene>
<dbReference type="Pfam" id="PF13193">
    <property type="entry name" value="AMP-binding_C"/>
    <property type="match status" value="1"/>
</dbReference>
<dbReference type="Gene3D" id="3.40.50.12780">
    <property type="entry name" value="N-terminal domain of ligase-like"/>
    <property type="match status" value="1"/>
</dbReference>
<dbReference type="Pfam" id="PF00501">
    <property type="entry name" value="AMP-binding"/>
    <property type="match status" value="1"/>
</dbReference>
<dbReference type="SUPFAM" id="SSF56801">
    <property type="entry name" value="Acetyl-CoA synthetase-like"/>
    <property type="match status" value="1"/>
</dbReference>
<dbReference type="InterPro" id="IPR000873">
    <property type="entry name" value="AMP-dep_synth/lig_dom"/>
</dbReference>
<proteinExistence type="predicted"/>
<feature type="domain" description="AMP-dependent synthetase/ligase" evidence="2">
    <location>
        <begin position="33"/>
        <end position="389"/>
    </location>
</feature>
<evidence type="ECO:0000313" key="5">
    <source>
        <dbReference type="Proteomes" id="UP001219605"/>
    </source>
</evidence>
<feature type="compositionally biased region" description="Basic and acidic residues" evidence="1">
    <location>
        <begin position="1"/>
        <end position="12"/>
    </location>
</feature>
<feature type="region of interest" description="Disordered" evidence="1">
    <location>
        <begin position="1"/>
        <end position="41"/>
    </location>
</feature>